<evidence type="ECO:0000313" key="3">
    <source>
        <dbReference type="Proteomes" id="UP001055439"/>
    </source>
</evidence>
<proteinExistence type="predicted"/>
<protein>
    <submittedName>
        <fullName evidence="2">Uncharacterized protein</fullName>
    </submittedName>
</protein>
<dbReference type="EMBL" id="CP097506">
    <property type="protein sequence ID" value="URD95925.1"/>
    <property type="molecule type" value="Genomic_DNA"/>
</dbReference>
<reference evidence="2" key="1">
    <citation type="submission" date="2022-05" db="EMBL/GenBank/DDBJ databases">
        <title>The Musa troglodytarum L. genome provides insights into the mechanism of non-climacteric behaviour and enrichment of carotenoids.</title>
        <authorList>
            <person name="Wang J."/>
        </authorList>
    </citation>
    <scope>NUCLEOTIDE SEQUENCE</scope>
    <source>
        <tissue evidence="2">Leaf</tissue>
    </source>
</reference>
<feature type="region of interest" description="Disordered" evidence="1">
    <location>
        <begin position="1"/>
        <end position="31"/>
    </location>
</feature>
<name>A0A9E7JW75_9LILI</name>
<evidence type="ECO:0000256" key="1">
    <source>
        <dbReference type="SAM" id="MobiDB-lite"/>
    </source>
</evidence>
<evidence type="ECO:0000313" key="2">
    <source>
        <dbReference type="EMBL" id="URD95925.1"/>
    </source>
</evidence>
<gene>
    <name evidence="2" type="ORF">MUK42_36630</name>
</gene>
<organism evidence="2 3">
    <name type="scientific">Musa troglodytarum</name>
    <name type="common">fe'i banana</name>
    <dbReference type="NCBI Taxonomy" id="320322"/>
    <lineage>
        <taxon>Eukaryota</taxon>
        <taxon>Viridiplantae</taxon>
        <taxon>Streptophyta</taxon>
        <taxon>Embryophyta</taxon>
        <taxon>Tracheophyta</taxon>
        <taxon>Spermatophyta</taxon>
        <taxon>Magnoliopsida</taxon>
        <taxon>Liliopsida</taxon>
        <taxon>Zingiberales</taxon>
        <taxon>Musaceae</taxon>
        <taxon>Musa</taxon>
    </lineage>
</organism>
<dbReference type="AlphaFoldDB" id="A0A9E7JW75"/>
<dbReference type="Proteomes" id="UP001055439">
    <property type="component" value="Chromosome 4"/>
</dbReference>
<keyword evidence="3" id="KW-1185">Reference proteome</keyword>
<accession>A0A9E7JW75</accession>
<sequence>MAATVEPSMKKYPAKHTQVAAKRRETRESLRLTSKQMKKNRTTPLKVVEESKARRCNSILPPICHEDVHVAPTLPLSSQP</sequence>